<dbReference type="EMBL" id="ML995474">
    <property type="protein sequence ID" value="KAF2147004.1"/>
    <property type="molecule type" value="Genomic_DNA"/>
</dbReference>
<dbReference type="Proteomes" id="UP000799438">
    <property type="component" value="Unassembled WGS sequence"/>
</dbReference>
<reference evidence="3" key="1">
    <citation type="journal article" date="2020" name="Stud. Mycol.">
        <title>101 Dothideomycetes genomes: a test case for predicting lifestyles and emergence of pathogens.</title>
        <authorList>
            <person name="Haridas S."/>
            <person name="Albert R."/>
            <person name="Binder M."/>
            <person name="Bloem J."/>
            <person name="Labutti K."/>
            <person name="Salamov A."/>
            <person name="Andreopoulos B."/>
            <person name="Baker S."/>
            <person name="Barry K."/>
            <person name="Bills G."/>
            <person name="Bluhm B."/>
            <person name="Cannon C."/>
            <person name="Castanera R."/>
            <person name="Culley D."/>
            <person name="Daum C."/>
            <person name="Ezra D."/>
            <person name="Gonzalez J."/>
            <person name="Henrissat B."/>
            <person name="Kuo A."/>
            <person name="Liang C."/>
            <person name="Lipzen A."/>
            <person name="Lutzoni F."/>
            <person name="Magnuson J."/>
            <person name="Mondo S."/>
            <person name="Nolan M."/>
            <person name="Ohm R."/>
            <person name="Pangilinan J."/>
            <person name="Park H.-J."/>
            <person name="Ramirez L."/>
            <person name="Alfaro M."/>
            <person name="Sun H."/>
            <person name="Tritt A."/>
            <person name="Yoshinaga Y."/>
            <person name="Zwiers L.-H."/>
            <person name="Turgeon B."/>
            <person name="Goodwin S."/>
            <person name="Spatafora J."/>
            <person name="Crous P."/>
            <person name="Grigoriev I."/>
        </authorList>
    </citation>
    <scope>NUCLEOTIDE SEQUENCE</scope>
    <source>
        <strain evidence="3">CBS 121167</strain>
    </source>
</reference>
<keyword evidence="1" id="KW-0677">Repeat</keyword>
<dbReference type="SMART" id="SM00248">
    <property type="entry name" value="ANK"/>
    <property type="match status" value="12"/>
</dbReference>
<keyword evidence="2" id="KW-0040">ANK repeat</keyword>
<dbReference type="GeneID" id="54293235"/>
<evidence type="ECO:0000313" key="4">
    <source>
        <dbReference type="Proteomes" id="UP000799438"/>
    </source>
</evidence>
<dbReference type="Gene3D" id="1.25.40.20">
    <property type="entry name" value="Ankyrin repeat-containing domain"/>
    <property type="match status" value="2"/>
</dbReference>
<gene>
    <name evidence="3" type="ORF">K452DRAFT_167</name>
</gene>
<keyword evidence="4" id="KW-1185">Reference proteome</keyword>
<dbReference type="PANTHER" id="PTHR24198">
    <property type="entry name" value="ANKYRIN REPEAT AND PROTEIN KINASE DOMAIN-CONTAINING PROTEIN"/>
    <property type="match status" value="1"/>
</dbReference>
<evidence type="ECO:0000256" key="1">
    <source>
        <dbReference type="ARBA" id="ARBA00022737"/>
    </source>
</evidence>
<name>A0A6A6BUW0_9PEZI</name>
<dbReference type="InterPro" id="IPR002110">
    <property type="entry name" value="Ankyrin_rpt"/>
</dbReference>
<dbReference type="PANTHER" id="PTHR24198:SF165">
    <property type="entry name" value="ANKYRIN REPEAT-CONTAINING PROTEIN-RELATED"/>
    <property type="match status" value="1"/>
</dbReference>
<sequence>MLGNPKATIALLDNGADPTVSDSNGVCPLHWLFMFPDSVIPAMAKRLYIQKDAKVSSKESFQKVFNTSFADNYEAAVNTAWKHMRIRLESSLIEGWGNAMGDENRGWLNEFQAARDTFLQKMRDKVKESFNPSWNEIFGEPRMKEFNTIFEDSLPAAAKKSNISPTTKFSFSIDPQLPIGLTGTPLAFATMARSAPTVRALLDLGASPHCSGHLCSPGPCCRASAWYIACALHMTDILRIFIENNTLDNVNKLGPGSEFDKPLDKLQAMFALFKFSSEAIYAETKATQLFHHGAMTRDAAKETAKILFHHFLPHVESLATYDLNECQVEMDVDATKSVTLPRILEQLCHPTIRSGNIEAIHTILSIIREYAQDIPFKREDLDNLFFLCTDVACSSSFSWHDTLAVLQVGLDLGVDIDCSRDTPFTRRPINIAIGYQSLDVVEWFIQQGASLSAQDLEGNTPVHHMVSTLSASVFDRVKLKNLVASVGVQNLHGITPLQQAIISRRTEEVAILLDHFVRSNIETDYQSLLQTAAGIDKDFEAVPLVLTHAAKANKASTLCLAPILEIAVSKNSCDVIQTLLDVGADIHAIHSSGLSFFHHAVGEGRAEVTKAFLQSGTVCVDQLCSDLAALQQAVITSIGSKRTETGRSRVRECTELLINAGLDLNLKGQYGTTILKSLVRWPHGDDRTSLLKQMIIKGANPHAEGEDGNSLFQKAIAAADFELTQCLLDSQPQEYVNGHRQTLLHIIAANTPNHGVTSKKQADALYHIVQKVVLRGTNPFLVDNSGCTAMEVAVLSNNDSLCSIFLQTSRKLIDGNSSKDWQSLYMTLIDRAWRRAIEFALWGPVCAFIENGFKGSLAPIDPAHAVKLFEYAIVRKKSEVFLQLLGHADGKVPELDFVCKDPHMSTAWDRIRVDLGMDFRLRRLFKTEKIVATSPSGLKMRDKPAERIIRLSSGQELRFPVRSSSNFAE</sequence>
<dbReference type="SUPFAM" id="SSF48403">
    <property type="entry name" value="Ankyrin repeat"/>
    <property type="match status" value="2"/>
</dbReference>
<dbReference type="AlphaFoldDB" id="A0A6A6BUW0"/>
<organism evidence="3 4">
    <name type="scientific">Aplosporella prunicola CBS 121167</name>
    <dbReference type="NCBI Taxonomy" id="1176127"/>
    <lineage>
        <taxon>Eukaryota</taxon>
        <taxon>Fungi</taxon>
        <taxon>Dikarya</taxon>
        <taxon>Ascomycota</taxon>
        <taxon>Pezizomycotina</taxon>
        <taxon>Dothideomycetes</taxon>
        <taxon>Dothideomycetes incertae sedis</taxon>
        <taxon>Botryosphaeriales</taxon>
        <taxon>Aplosporellaceae</taxon>
        <taxon>Aplosporella</taxon>
    </lineage>
</organism>
<dbReference type="InterPro" id="IPR036770">
    <property type="entry name" value="Ankyrin_rpt-contain_sf"/>
</dbReference>
<dbReference type="OrthoDB" id="3849195at2759"/>
<protein>
    <recommendedName>
        <fullName evidence="5">Ankyrin repeat protein</fullName>
    </recommendedName>
</protein>
<evidence type="ECO:0000313" key="3">
    <source>
        <dbReference type="EMBL" id="KAF2147004.1"/>
    </source>
</evidence>
<evidence type="ECO:0000256" key="2">
    <source>
        <dbReference type="ARBA" id="ARBA00023043"/>
    </source>
</evidence>
<evidence type="ECO:0008006" key="5">
    <source>
        <dbReference type="Google" id="ProtNLM"/>
    </source>
</evidence>
<dbReference type="RefSeq" id="XP_033402712.1">
    <property type="nucleotide sequence ID" value="XM_033535739.1"/>
</dbReference>
<proteinExistence type="predicted"/>
<accession>A0A6A6BUW0</accession>